<evidence type="ECO:0000256" key="2">
    <source>
        <dbReference type="ARBA" id="ARBA00022448"/>
    </source>
</evidence>
<accession>A0ABY3YLA1</accession>
<keyword evidence="4" id="KW-0769">Symport</keyword>
<keyword evidence="6 7" id="KW-0472">Membrane</keyword>
<organism evidence="8 9">
    <name type="scientific">Zhouia spongiae</name>
    <dbReference type="NCBI Taxonomy" id="2202721"/>
    <lineage>
        <taxon>Bacteria</taxon>
        <taxon>Pseudomonadati</taxon>
        <taxon>Bacteroidota</taxon>
        <taxon>Flavobacteriia</taxon>
        <taxon>Flavobacteriales</taxon>
        <taxon>Flavobacteriaceae</taxon>
        <taxon>Zhouia</taxon>
    </lineage>
</organism>
<keyword evidence="5 7" id="KW-1133">Transmembrane helix</keyword>
<feature type="transmembrane region" description="Helical" evidence="7">
    <location>
        <begin position="119"/>
        <end position="138"/>
    </location>
</feature>
<feature type="transmembrane region" description="Helical" evidence="7">
    <location>
        <begin position="227"/>
        <end position="247"/>
    </location>
</feature>
<dbReference type="PANTHER" id="PTHR11706">
    <property type="entry name" value="SOLUTE CARRIER PROTEIN FAMILY 11 MEMBER"/>
    <property type="match status" value="1"/>
</dbReference>
<reference evidence="8 9" key="1">
    <citation type="journal article" date="2018" name="Int. J. Syst. Evol. Microbiol.">
        <title>Zhouia spongiae sp. nov., isolated from a marine sponge.</title>
        <authorList>
            <person name="Zhuang L."/>
            <person name="Lin B."/>
            <person name="Qin F."/>
            <person name="Luo L."/>
        </authorList>
    </citation>
    <scope>NUCLEOTIDE SEQUENCE [LARGE SCALE GENOMIC DNA]</scope>
    <source>
        <strain evidence="8 9">HN-Y44</strain>
    </source>
</reference>
<dbReference type="RefSeq" id="WP_242936678.1">
    <property type="nucleotide sequence ID" value="NZ_CP094326.1"/>
</dbReference>
<evidence type="ECO:0000256" key="3">
    <source>
        <dbReference type="ARBA" id="ARBA00022692"/>
    </source>
</evidence>
<feature type="transmembrane region" description="Helical" evidence="7">
    <location>
        <begin position="145"/>
        <end position="165"/>
    </location>
</feature>
<evidence type="ECO:0000256" key="7">
    <source>
        <dbReference type="SAM" id="Phobius"/>
    </source>
</evidence>
<feature type="transmembrane region" description="Helical" evidence="7">
    <location>
        <begin position="314"/>
        <end position="331"/>
    </location>
</feature>
<feature type="transmembrane region" description="Helical" evidence="7">
    <location>
        <begin position="337"/>
        <end position="360"/>
    </location>
</feature>
<protein>
    <submittedName>
        <fullName evidence="8">Nramp family divalent metal transporter</fullName>
    </submittedName>
</protein>
<dbReference type="EMBL" id="CP094326">
    <property type="protein sequence ID" value="UNY98271.1"/>
    <property type="molecule type" value="Genomic_DNA"/>
</dbReference>
<gene>
    <name evidence="8" type="ORF">MQE36_14410</name>
</gene>
<dbReference type="Pfam" id="PF01566">
    <property type="entry name" value="Nramp"/>
    <property type="match status" value="1"/>
</dbReference>
<evidence type="ECO:0000256" key="6">
    <source>
        <dbReference type="ARBA" id="ARBA00023136"/>
    </source>
</evidence>
<dbReference type="NCBIfam" id="NF037982">
    <property type="entry name" value="Nramp_1"/>
    <property type="match status" value="1"/>
</dbReference>
<evidence type="ECO:0000313" key="9">
    <source>
        <dbReference type="Proteomes" id="UP000829476"/>
    </source>
</evidence>
<dbReference type="PRINTS" id="PR00447">
    <property type="entry name" value="NATRESASSCMP"/>
</dbReference>
<feature type="transmembrane region" description="Helical" evidence="7">
    <location>
        <begin position="185"/>
        <end position="206"/>
    </location>
</feature>
<keyword evidence="3 7" id="KW-0812">Transmembrane</keyword>
<evidence type="ECO:0000256" key="4">
    <source>
        <dbReference type="ARBA" id="ARBA00022847"/>
    </source>
</evidence>
<sequence>MFKWIKNIGPGTLVAAAFIGPGTVTVCTLAGVGFGFALLWAMGLSVISAIVLQEMSSRVGIITHKGLAEVIKEQLPSPFLKKTSVFLILSAIVVGNTAYEAGNISGASLGLEAVFGAGYWTAYPFLIGGAAILLLLAGNYKVLESILIVLVLIMSISFIGAAIMTKPDLIAVLKGITTISFPDQSILTVVALVGTTVVPYNLFLHASLVKEKWNSDKDLKASRTDTVVSIVLGGLVSMSIVIAAAAIDSDTVVSVLDLAKGLEPLYGKTAKYFLGVGLFAAGITSSVTAPLAAAYVADNCFGWKSKLTDRKFRLVWGGIILTGIVLSSLQIKPIKLIQFAQIANGIVLPVIAGFLVWVVNKKEVLGRFTNNKFQNFIAGTIVLIALILGVKSILKVFTLL</sequence>
<dbReference type="Proteomes" id="UP000829476">
    <property type="component" value="Chromosome"/>
</dbReference>
<evidence type="ECO:0000313" key="8">
    <source>
        <dbReference type="EMBL" id="UNY98271.1"/>
    </source>
</evidence>
<evidence type="ECO:0000256" key="5">
    <source>
        <dbReference type="ARBA" id="ARBA00022989"/>
    </source>
</evidence>
<comment type="subcellular location">
    <subcellularLocation>
        <location evidence="1">Membrane</location>
        <topology evidence="1">Multi-pass membrane protein</topology>
    </subcellularLocation>
</comment>
<evidence type="ECO:0000256" key="1">
    <source>
        <dbReference type="ARBA" id="ARBA00004141"/>
    </source>
</evidence>
<dbReference type="InterPro" id="IPR001046">
    <property type="entry name" value="NRAMP_fam"/>
</dbReference>
<feature type="transmembrane region" description="Helical" evidence="7">
    <location>
        <begin position="79"/>
        <end position="99"/>
    </location>
</feature>
<feature type="transmembrane region" description="Helical" evidence="7">
    <location>
        <begin position="372"/>
        <end position="394"/>
    </location>
</feature>
<keyword evidence="9" id="KW-1185">Reference proteome</keyword>
<proteinExistence type="predicted"/>
<name>A0ABY3YLA1_9FLAO</name>
<feature type="transmembrane region" description="Helical" evidence="7">
    <location>
        <begin position="34"/>
        <end position="52"/>
    </location>
</feature>
<keyword evidence="2" id="KW-0813">Transport</keyword>
<dbReference type="PANTHER" id="PTHR11706:SF33">
    <property type="entry name" value="NATURAL RESISTANCE-ASSOCIATED MACROPHAGE PROTEIN 2"/>
    <property type="match status" value="1"/>
</dbReference>
<feature type="transmembrane region" description="Helical" evidence="7">
    <location>
        <begin position="272"/>
        <end position="293"/>
    </location>
</feature>